<dbReference type="Gene3D" id="2.60.200.40">
    <property type="match status" value="1"/>
</dbReference>
<organism evidence="7">
    <name type="scientific">Brassica napus</name>
    <name type="common">Rape</name>
    <dbReference type="NCBI Taxonomy" id="3708"/>
    <lineage>
        <taxon>Eukaryota</taxon>
        <taxon>Viridiplantae</taxon>
        <taxon>Streptophyta</taxon>
        <taxon>Embryophyta</taxon>
        <taxon>Tracheophyta</taxon>
        <taxon>Spermatophyta</taxon>
        <taxon>Magnoliopsida</taxon>
        <taxon>eudicotyledons</taxon>
        <taxon>Gunneridae</taxon>
        <taxon>Pentapetalae</taxon>
        <taxon>rosids</taxon>
        <taxon>malvids</taxon>
        <taxon>Brassicales</taxon>
        <taxon>Brassicaceae</taxon>
        <taxon>Brassiceae</taxon>
        <taxon>Brassica</taxon>
    </lineage>
</organism>
<evidence type="ECO:0000256" key="4">
    <source>
        <dbReference type="ARBA" id="ARBA00022840"/>
    </source>
</evidence>
<dbReference type="SMART" id="SM00046">
    <property type="entry name" value="DAGKc"/>
    <property type="match status" value="1"/>
</dbReference>
<dbReference type="SUPFAM" id="SSF54427">
    <property type="entry name" value="NTF2-like"/>
    <property type="match status" value="1"/>
</dbReference>
<dbReference type="PROSITE" id="PS50146">
    <property type="entry name" value="DAGK"/>
    <property type="match status" value="1"/>
</dbReference>
<dbReference type="InterPro" id="IPR045540">
    <property type="entry name" value="YegS/DAGK_C"/>
</dbReference>
<dbReference type="Pfam" id="PF10184">
    <property type="entry name" value="DUF2358"/>
    <property type="match status" value="1"/>
</dbReference>
<feature type="region of interest" description="Disordered" evidence="5">
    <location>
        <begin position="464"/>
        <end position="486"/>
    </location>
</feature>
<dbReference type="Proteomes" id="UP001295469">
    <property type="component" value="Chromosome C04"/>
</dbReference>
<dbReference type="InterPro" id="IPR018790">
    <property type="entry name" value="DUF2358"/>
</dbReference>
<dbReference type="GO" id="GO:0006665">
    <property type="term" value="P:sphingolipid metabolic process"/>
    <property type="evidence" value="ECO:0007669"/>
    <property type="project" value="UniProtKB-ARBA"/>
</dbReference>
<name>A0A816JB95_BRANA</name>
<evidence type="ECO:0000256" key="5">
    <source>
        <dbReference type="SAM" id="MobiDB-lite"/>
    </source>
</evidence>
<accession>A0A816JB95</accession>
<dbReference type="SUPFAM" id="SSF111331">
    <property type="entry name" value="NAD kinase/diacylglycerol kinase-like"/>
    <property type="match status" value="1"/>
</dbReference>
<evidence type="ECO:0000259" key="6">
    <source>
        <dbReference type="PROSITE" id="PS50146"/>
    </source>
</evidence>
<dbReference type="PANTHER" id="PTHR12358:SF54">
    <property type="entry name" value="SPHINGOSINE KINASE RELATED PROTEIN"/>
    <property type="match status" value="1"/>
</dbReference>
<proteinExistence type="predicted"/>
<sequence>MLRSNCCISIRPCTAKQPSFHRLQHSISSSLSSGRITLHGGDGSVSSSRLRDLVFVVNPQGANGRTAKEWKKLLPYLRTRLGKDCNIKESLTSGPSHAIDITREAIRDGADAVIAVGGDGTLHEVVNGFFLEGKPVGNLNGEATHSAALGLIPLGTGSDFARTFGWKNDPCEAVERIAKGMSLKTFEKLGQIMCNYACNFAGVRSRVDVGVINHEESDLHYFINVADVHLSAKAGFYASKYKKFGSLCYVIGALQAFMGHHNRDMRIKVKNSQKSLLHQSEQVSFESIVLYSQVNGGEWEIYPQVTALCVGNAKYFGGGMKITPNAVPGNGNLEVVVLQDFKWYDFILKLHKLYNGTHLSVNNVSSRSVQSIEIEEISESGSVYVQSDGEHLGFLPRKFQPTHTKILFKVNSSCLIINLTLEAKQTTMVSSSLSFHSIAAATVNPIYAVRSTFRRNSRQYFSTGVSCRGQSPPTNEPQTTTSKGGGEPENVLLKIAWYGSELLGIAASAFRSPASPPPPTTTEQDYEIPVDCSGRAVRVAVVDSIKHDFKRSYFVTGDLTPAVYEEKCEFADPAGSFKGLARFKRNCTNFGSLIEKSNMKLMKWENFEEKGVGHWKFSCVMSFPWKPILSATGYTEYYFDMESGKICRHVEHWNVPKIALFKQLLRPSRGLMGTTQN</sequence>
<reference evidence="7" key="1">
    <citation type="submission" date="2021-01" db="EMBL/GenBank/DDBJ databases">
        <authorList>
            <consortium name="Genoscope - CEA"/>
            <person name="William W."/>
        </authorList>
    </citation>
    <scope>NUCLEOTIDE SEQUENCE</scope>
</reference>
<dbReference type="AlphaFoldDB" id="A0A816JB95"/>
<keyword evidence="3" id="KW-0418">Kinase</keyword>
<dbReference type="GO" id="GO:0016020">
    <property type="term" value="C:membrane"/>
    <property type="evidence" value="ECO:0007669"/>
    <property type="project" value="GOC"/>
</dbReference>
<dbReference type="Gene3D" id="3.40.50.10330">
    <property type="entry name" value="Probable inorganic polyphosphate/atp-NAD kinase, domain 1"/>
    <property type="match status" value="1"/>
</dbReference>
<dbReference type="EMBL" id="HG994368">
    <property type="protein sequence ID" value="CAF1807272.1"/>
    <property type="molecule type" value="Genomic_DNA"/>
</dbReference>
<dbReference type="InterPro" id="IPR032710">
    <property type="entry name" value="NTF2-like_dom_sf"/>
</dbReference>
<dbReference type="InterPro" id="IPR016064">
    <property type="entry name" value="NAD/diacylglycerol_kinase_sf"/>
</dbReference>
<dbReference type="PANTHER" id="PTHR12358">
    <property type="entry name" value="SPHINGOSINE KINASE"/>
    <property type="match status" value="1"/>
</dbReference>
<gene>
    <name evidence="7" type="ORF">DARMORV10_C04P06980.1</name>
</gene>
<evidence type="ECO:0000256" key="2">
    <source>
        <dbReference type="ARBA" id="ARBA00022741"/>
    </source>
</evidence>
<keyword evidence="1" id="KW-0808">Transferase</keyword>
<dbReference type="Pfam" id="PF00781">
    <property type="entry name" value="DAGK_cat"/>
    <property type="match status" value="1"/>
</dbReference>
<evidence type="ECO:0000256" key="3">
    <source>
        <dbReference type="ARBA" id="ARBA00022777"/>
    </source>
</evidence>
<protein>
    <submittedName>
        <fullName evidence="7">(rape) hypothetical protein</fullName>
    </submittedName>
</protein>
<dbReference type="GO" id="GO:0005524">
    <property type="term" value="F:ATP binding"/>
    <property type="evidence" value="ECO:0007669"/>
    <property type="project" value="UniProtKB-KW"/>
</dbReference>
<evidence type="ECO:0000256" key="1">
    <source>
        <dbReference type="ARBA" id="ARBA00022679"/>
    </source>
</evidence>
<feature type="compositionally biased region" description="Polar residues" evidence="5">
    <location>
        <begin position="464"/>
        <end position="482"/>
    </location>
</feature>
<keyword evidence="2" id="KW-0547">Nucleotide-binding</keyword>
<dbReference type="InterPro" id="IPR017438">
    <property type="entry name" value="ATP-NAD_kinase_N"/>
</dbReference>
<feature type="domain" description="DAGKc" evidence="6">
    <location>
        <begin position="48"/>
        <end position="196"/>
    </location>
</feature>
<evidence type="ECO:0000313" key="7">
    <source>
        <dbReference type="EMBL" id="CAF1807272.1"/>
    </source>
</evidence>
<dbReference type="InterPro" id="IPR050187">
    <property type="entry name" value="Lipid_Phosphate_FormReg"/>
</dbReference>
<dbReference type="GO" id="GO:0016301">
    <property type="term" value="F:kinase activity"/>
    <property type="evidence" value="ECO:0007669"/>
    <property type="project" value="UniProtKB-KW"/>
</dbReference>
<dbReference type="InterPro" id="IPR001206">
    <property type="entry name" value="Diacylglycerol_kinase_cat_dom"/>
</dbReference>
<dbReference type="Pfam" id="PF19279">
    <property type="entry name" value="YegS_C"/>
    <property type="match status" value="1"/>
</dbReference>
<keyword evidence="4" id="KW-0067">ATP-binding</keyword>